<dbReference type="Proteomes" id="UP001606301">
    <property type="component" value="Unassembled WGS sequence"/>
</dbReference>
<reference evidence="1 2" key="1">
    <citation type="submission" date="2024-08" db="EMBL/GenBank/DDBJ databases">
        <authorList>
            <person name="Lu H."/>
        </authorList>
    </citation>
    <scope>NUCLEOTIDE SEQUENCE [LARGE SCALE GENOMIC DNA]</scope>
    <source>
        <strain evidence="1 2">LKC17W</strain>
    </source>
</reference>
<dbReference type="RefSeq" id="WP_394399543.1">
    <property type="nucleotide sequence ID" value="NZ_JBIGHW010000009.1"/>
</dbReference>
<keyword evidence="2" id="KW-1185">Reference proteome</keyword>
<gene>
    <name evidence="1" type="ORF">ACG0Z3_16925</name>
</gene>
<evidence type="ECO:0000313" key="2">
    <source>
        <dbReference type="Proteomes" id="UP001606301"/>
    </source>
</evidence>
<evidence type="ECO:0000313" key="1">
    <source>
        <dbReference type="EMBL" id="MFG6442370.1"/>
    </source>
</evidence>
<dbReference type="EMBL" id="JBIGHW010000009">
    <property type="protein sequence ID" value="MFG6442370.1"/>
    <property type="molecule type" value="Genomic_DNA"/>
</dbReference>
<proteinExistence type="predicted"/>
<organism evidence="1 2">
    <name type="scientific">Pelomonas margarita</name>
    <dbReference type="NCBI Taxonomy" id="3299031"/>
    <lineage>
        <taxon>Bacteria</taxon>
        <taxon>Pseudomonadati</taxon>
        <taxon>Pseudomonadota</taxon>
        <taxon>Betaproteobacteria</taxon>
        <taxon>Burkholderiales</taxon>
        <taxon>Sphaerotilaceae</taxon>
        <taxon>Roseateles</taxon>
    </lineage>
</organism>
<protein>
    <submittedName>
        <fullName evidence="1">Uncharacterized protein</fullName>
    </submittedName>
</protein>
<accession>A0ABW7FM21</accession>
<comment type="caution">
    <text evidence="1">The sequence shown here is derived from an EMBL/GenBank/DDBJ whole genome shotgun (WGS) entry which is preliminary data.</text>
</comment>
<name>A0ABW7FM21_9BURK</name>
<sequence length="70" mass="7827">MSMLAKVVEQIHSDDGMHHELVWSNMRSLARSLKLTRDIGVQALLKDQQAIDAADVTAGRQAASPSWQRR</sequence>